<dbReference type="PROSITE" id="PS51379">
    <property type="entry name" value="4FE4S_FER_2"/>
    <property type="match status" value="2"/>
</dbReference>
<evidence type="ECO:0000256" key="2">
    <source>
        <dbReference type="ARBA" id="ARBA00023004"/>
    </source>
</evidence>
<accession>A0A1F2WNQ0</accession>
<dbReference type="GO" id="GO:0051536">
    <property type="term" value="F:iron-sulfur cluster binding"/>
    <property type="evidence" value="ECO:0007669"/>
    <property type="project" value="UniProtKB-KW"/>
</dbReference>
<dbReference type="Proteomes" id="UP000177876">
    <property type="component" value="Unassembled WGS sequence"/>
</dbReference>
<evidence type="ECO:0000256" key="3">
    <source>
        <dbReference type="ARBA" id="ARBA00023014"/>
    </source>
</evidence>
<dbReference type="Pfam" id="PF00037">
    <property type="entry name" value="Fer4"/>
    <property type="match status" value="1"/>
</dbReference>
<keyword evidence="2" id="KW-0408">Iron</keyword>
<evidence type="ECO:0000313" key="5">
    <source>
        <dbReference type="EMBL" id="OFW58481.1"/>
    </source>
</evidence>
<sequence>MRAILRLPGMDRWHPWLRADKSDIRWIPINSDIEMPVDAPLPLQILDHLIEKASHRVIVDYCGCRQGWKCKSYPRDIGCLMMGESALDITRFPFHEVGPDEAREHARKAVDAGLIPVVGKARADNYIFGVKDRSRLLTVCFCCECCCVTRFTRYVPVHSLEPIFPRLEGISMSVTEKCKGCGKCVEHCYIKAIEVRDGRAVIGEMCRACGRCADKCPAKAIEVRIDDPDYIEKTCSRIHSYVKYD</sequence>
<dbReference type="InterPro" id="IPR017900">
    <property type="entry name" value="4Fe4S_Fe_S_CS"/>
</dbReference>
<dbReference type="GO" id="GO:0046872">
    <property type="term" value="F:metal ion binding"/>
    <property type="evidence" value="ECO:0007669"/>
    <property type="project" value="UniProtKB-KW"/>
</dbReference>
<dbReference type="STRING" id="1797197.A2Y75_02720"/>
<comment type="caution">
    <text evidence="5">The sequence shown here is derived from an EMBL/GenBank/DDBJ whole genome shotgun (WGS) entry which is preliminary data.</text>
</comment>
<protein>
    <recommendedName>
        <fullName evidence="4">4Fe-4S ferredoxin-type domain-containing protein</fullName>
    </recommendedName>
</protein>
<feature type="domain" description="4Fe-4S ferredoxin-type" evidence="4">
    <location>
        <begin position="168"/>
        <end position="197"/>
    </location>
</feature>
<name>A0A1F2WNQ0_9ACTN</name>
<proteinExistence type="predicted"/>
<dbReference type="AlphaFoldDB" id="A0A1F2WNQ0"/>
<feature type="domain" description="4Fe-4S ferredoxin-type" evidence="4">
    <location>
        <begin position="198"/>
        <end position="226"/>
    </location>
</feature>
<reference evidence="5 6" key="1">
    <citation type="journal article" date="2016" name="Nat. Commun.">
        <title>Thousands of microbial genomes shed light on interconnected biogeochemical processes in an aquifer system.</title>
        <authorList>
            <person name="Anantharaman K."/>
            <person name="Brown C.T."/>
            <person name="Hug L.A."/>
            <person name="Sharon I."/>
            <person name="Castelle C.J."/>
            <person name="Probst A.J."/>
            <person name="Thomas B.C."/>
            <person name="Singh A."/>
            <person name="Wilkins M.J."/>
            <person name="Karaoz U."/>
            <person name="Brodie E.L."/>
            <person name="Williams K.H."/>
            <person name="Hubbard S.S."/>
            <person name="Banfield J.F."/>
        </authorList>
    </citation>
    <scope>NUCLEOTIDE SEQUENCE [LARGE SCALE GENOMIC DNA]</scope>
</reference>
<dbReference type="EMBL" id="MELK01000022">
    <property type="protein sequence ID" value="OFW58481.1"/>
    <property type="molecule type" value="Genomic_DNA"/>
</dbReference>
<gene>
    <name evidence="5" type="ORF">A2Y75_02720</name>
</gene>
<organism evidence="5 6">
    <name type="scientific">Candidatus Solincola sediminis</name>
    <dbReference type="NCBI Taxonomy" id="1797199"/>
    <lineage>
        <taxon>Bacteria</taxon>
        <taxon>Bacillati</taxon>
        <taxon>Actinomycetota</taxon>
        <taxon>Candidatus Geothermincolia</taxon>
        <taxon>Candidatus Geothermincolales</taxon>
        <taxon>Candidatus Geothermincolaceae</taxon>
        <taxon>Candidatus Solincola</taxon>
    </lineage>
</organism>
<dbReference type="SUPFAM" id="SSF54862">
    <property type="entry name" value="4Fe-4S ferredoxins"/>
    <property type="match status" value="1"/>
</dbReference>
<keyword evidence="1" id="KW-0479">Metal-binding</keyword>
<dbReference type="InterPro" id="IPR017896">
    <property type="entry name" value="4Fe4S_Fe-S-bd"/>
</dbReference>
<evidence type="ECO:0000256" key="1">
    <source>
        <dbReference type="ARBA" id="ARBA00022723"/>
    </source>
</evidence>
<dbReference type="Gene3D" id="3.30.70.20">
    <property type="match status" value="1"/>
</dbReference>
<dbReference type="PROSITE" id="PS00198">
    <property type="entry name" value="4FE4S_FER_1"/>
    <property type="match status" value="1"/>
</dbReference>
<evidence type="ECO:0000259" key="4">
    <source>
        <dbReference type="PROSITE" id="PS51379"/>
    </source>
</evidence>
<keyword evidence="3" id="KW-0411">Iron-sulfur</keyword>
<evidence type="ECO:0000313" key="6">
    <source>
        <dbReference type="Proteomes" id="UP000177876"/>
    </source>
</evidence>